<gene>
    <name evidence="2" type="ORF">KIN20_009505</name>
</gene>
<comment type="caution">
    <text evidence="2">The sequence shown here is derived from an EMBL/GenBank/DDBJ whole genome shotgun (WGS) entry which is preliminary data.</text>
</comment>
<evidence type="ECO:0000313" key="3">
    <source>
        <dbReference type="Proteomes" id="UP001196413"/>
    </source>
</evidence>
<proteinExistence type="predicted"/>
<dbReference type="Proteomes" id="UP001196413">
    <property type="component" value="Unassembled WGS sequence"/>
</dbReference>
<dbReference type="InterPro" id="IPR011993">
    <property type="entry name" value="PH-like_dom_sf"/>
</dbReference>
<feature type="compositionally biased region" description="Polar residues" evidence="1">
    <location>
        <begin position="51"/>
        <end position="60"/>
    </location>
</feature>
<organism evidence="2 3">
    <name type="scientific">Parelaphostrongylus tenuis</name>
    <name type="common">Meningeal worm</name>
    <dbReference type="NCBI Taxonomy" id="148309"/>
    <lineage>
        <taxon>Eukaryota</taxon>
        <taxon>Metazoa</taxon>
        <taxon>Ecdysozoa</taxon>
        <taxon>Nematoda</taxon>
        <taxon>Chromadorea</taxon>
        <taxon>Rhabditida</taxon>
        <taxon>Rhabditina</taxon>
        <taxon>Rhabditomorpha</taxon>
        <taxon>Strongyloidea</taxon>
        <taxon>Metastrongylidae</taxon>
        <taxon>Parelaphostrongylus</taxon>
    </lineage>
</organism>
<dbReference type="EMBL" id="JAHQIW010001574">
    <property type="protein sequence ID" value="KAJ1352969.1"/>
    <property type="molecule type" value="Genomic_DNA"/>
</dbReference>
<dbReference type="Gene3D" id="2.30.29.30">
    <property type="entry name" value="Pleckstrin-homology domain (PH domain)/Phosphotyrosine-binding domain (PTB)"/>
    <property type="match status" value="1"/>
</dbReference>
<accession>A0AAD5MSL4</accession>
<protein>
    <submittedName>
        <fullName evidence="2">Uncharacterized protein</fullName>
    </submittedName>
</protein>
<keyword evidence="3" id="KW-1185">Reference proteome</keyword>
<reference evidence="2" key="1">
    <citation type="submission" date="2021-06" db="EMBL/GenBank/DDBJ databases">
        <title>Parelaphostrongylus tenuis whole genome reference sequence.</title>
        <authorList>
            <person name="Garwood T.J."/>
            <person name="Larsen P.A."/>
            <person name="Fountain-Jones N.M."/>
            <person name="Garbe J.R."/>
            <person name="Macchietto M.G."/>
            <person name="Kania S.A."/>
            <person name="Gerhold R.W."/>
            <person name="Richards J.E."/>
            <person name="Wolf T.M."/>
        </authorList>
    </citation>
    <scope>NUCLEOTIDE SEQUENCE</scope>
    <source>
        <strain evidence="2">MNPRO001-30</strain>
        <tissue evidence="2">Meninges</tissue>
    </source>
</reference>
<sequence>MSVSVWGLDLENLRNDCFGIVGVDRAVSVISVSNADDRDDALLLRNHKKAQNTPSAPLQSSEDDFNEQTTPDDDVIKTESQEIPLNEVLDLKNVDHDTIERTTTYYFEIRTQNCTYYINELSTENNVIIQAERARPLLRRVAIHRCNLNEIRKNRFSFFNHTYESFSISIVHLYSLKQMIES</sequence>
<evidence type="ECO:0000256" key="1">
    <source>
        <dbReference type="SAM" id="MobiDB-lite"/>
    </source>
</evidence>
<feature type="region of interest" description="Disordered" evidence="1">
    <location>
        <begin position="49"/>
        <end position="71"/>
    </location>
</feature>
<dbReference type="AlphaFoldDB" id="A0AAD5MSL4"/>
<name>A0AAD5MSL4_PARTN</name>
<evidence type="ECO:0000313" key="2">
    <source>
        <dbReference type="EMBL" id="KAJ1352969.1"/>
    </source>
</evidence>
<feature type="compositionally biased region" description="Acidic residues" evidence="1">
    <location>
        <begin position="61"/>
        <end position="71"/>
    </location>
</feature>